<feature type="coiled-coil region" evidence="10">
    <location>
        <begin position="257"/>
        <end position="312"/>
    </location>
</feature>
<organism evidence="12 13">
    <name type="scientific">Candidatus Limenecus avicola</name>
    <dbReference type="NCBI Taxonomy" id="2840847"/>
    <lineage>
        <taxon>Bacteria</taxon>
        <taxon>Bacillati</taxon>
        <taxon>Bacillota</taxon>
        <taxon>Clostridia</taxon>
        <taxon>Eubacteriales</taxon>
        <taxon>Clostridiaceae</taxon>
        <taxon>Clostridiaceae incertae sedis</taxon>
        <taxon>Candidatus Limenecus</taxon>
    </lineage>
</organism>
<keyword evidence="5 9" id="KW-0227">DNA damage</keyword>
<evidence type="ECO:0000259" key="11">
    <source>
        <dbReference type="Pfam" id="PF02463"/>
    </source>
</evidence>
<dbReference type="NCBIfam" id="TIGR00634">
    <property type="entry name" value="recN"/>
    <property type="match status" value="1"/>
</dbReference>
<dbReference type="InterPro" id="IPR003395">
    <property type="entry name" value="RecF/RecN/SMC_N"/>
</dbReference>
<dbReference type="PANTHER" id="PTHR11059:SF0">
    <property type="entry name" value="DNA REPAIR PROTEIN RECN"/>
    <property type="match status" value="1"/>
</dbReference>
<sequence>MIKSLKIKDFIIIDELELEFDKGFNVITGETGAGKSIMINAIDLAFGARANKELIKTGKTRAAIELTLDLKQNLPQSFLEEYGLEDYGKELIISREITESGSRSRVNGALVTQDVIKLLREMLIDIHNQHMTYTYIQPKYHINLLDSYGDDRHGTLLNEYKAIYSEMKSALKQLEEAKNKTQLTQQQIDFLKFQIDEIAAANIDDVEEDKKLEEELSVLTNFEKLKELTYSSYWSLYGEDGCILDALGKVKSNITKATEMDSSLQEVESEIINAQEALRELSSSLRSYAESMELDEQRLNEIQERLDNLDKIKRKYGSTLELVLENYTKFEQEYNSIEFAQDETQRLEKLYEEKLNLAAQKAQELSTSRKQMSQTLADTIKKELEKLDMPKVKFEIDIKNSDELLQTGKDIVEFLISTNISESPKPLAKIASGGEISRVMLALKTIFAKSDNINTVIFDEIDTGISGNACQAVAQTIKELAKTHQIISITHQPIIAAKSDCHFYVAKTQEEKTNVKVYTLDTNNKVKAIAMLAAGEITDDSINFAKQLINS</sequence>
<dbReference type="PANTHER" id="PTHR11059">
    <property type="entry name" value="DNA REPAIR PROTEIN RECN"/>
    <property type="match status" value="1"/>
</dbReference>
<keyword evidence="6" id="KW-0067">ATP-binding</keyword>
<evidence type="ECO:0000256" key="5">
    <source>
        <dbReference type="ARBA" id="ARBA00022763"/>
    </source>
</evidence>
<evidence type="ECO:0000256" key="10">
    <source>
        <dbReference type="SAM" id="Coils"/>
    </source>
</evidence>
<keyword evidence="4" id="KW-0547">Nucleotide-binding</keyword>
<dbReference type="EMBL" id="DVOD01000048">
    <property type="protein sequence ID" value="HIU92769.1"/>
    <property type="molecule type" value="Genomic_DNA"/>
</dbReference>
<evidence type="ECO:0000256" key="6">
    <source>
        <dbReference type="ARBA" id="ARBA00022840"/>
    </source>
</evidence>
<evidence type="ECO:0000256" key="4">
    <source>
        <dbReference type="ARBA" id="ARBA00022741"/>
    </source>
</evidence>
<accession>A0A9D1SRS0</accession>
<dbReference type="PIRSF" id="PIRSF003128">
    <property type="entry name" value="RecN"/>
    <property type="match status" value="1"/>
</dbReference>
<dbReference type="Proteomes" id="UP000886748">
    <property type="component" value="Unassembled WGS sequence"/>
</dbReference>
<dbReference type="GO" id="GO:0006310">
    <property type="term" value="P:DNA recombination"/>
    <property type="evidence" value="ECO:0007669"/>
    <property type="project" value="InterPro"/>
</dbReference>
<feature type="coiled-coil region" evidence="10">
    <location>
        <begin position="157"/>
        <end position="194"/>
    </location>
</feature>
<comment type="similarity">
    <text evidence="2 9">Belongs to the RecN family.</text>
</comment>
<reference evidence="12" key="1">
    <citation type="submission" date="2020-10" db="EMBL/GenBank/DDBJ databases">
        <authorList>
            <person name="Gilroy R."/>
        </authorList>
    </citation>
    <scope>NUCLEOTIDE SEQUENCE</scope>
    <source>
        <strain evidence="12">CHK154-7741</strain>
    </source>
</reference>
<dbReference type="GO" id="GO:0009432">
    <property type="term" value="P:SOS response"/>
    <property type="evidence" value="ECO:0007669"/>
    <property type="project" value="TreeGrafter"/>
</dbReference>
<comment type="function">
    <text evidence="1 9">May be involved in recombinational repair of damaged DNA.</text>
</comment>
<proteinExistence type="inferred from homology"/>
<dbReference type="GO" id="GO:0006281">
    <property type="term" value="P:DNA repair"/>
    <property type="evidence" value="ECO:0007669"/>
    <property type="project" value="UniProtKB-KW"/>
</dbReference>
<protein>
    <recommendedName>
        <fullName evidence="3 9">DNA repair protein RecN</fullName>
    </recommendedName>
    <alternativeName>
        <fullName evidence="8 9">Recombination protein N</fullName>
    </alternativeName>
</protein>
<feature type="domain" description="RecF/RecN/SMC N-terminal" evidence="11">
    <location>
        <begin position="1"/>
        <end position="511"/>
    </location>
</feature>
<dbReference type="GO" id="GO:0005524">
    <property type="term" value="F:ATP binding"/>
    <property type="evidence" value="ECO:0007669"/>
    <property type="project" value="UniProtKB-KW"/>
</dbReference>
<dbReference type="SUPFAM" id="SSF52540">
    <property type="entry name" value="P-loop containing nucleoside triphosphate hydrolases"/>
    <property type="match status" value="1"/>
</dbReference>
<gene>
    <name evidence="12" type="primary">recN</name>
    <name evidence="12" type="ORF">IAD26_06520</name>
</gene>
<evidence type="ECO:0000256" key="7">
    <source>
        <dbReference type="ARBA" id="ARBA00023204"/>
    </source>
</evidence>
<reference evidence="12" key="2">
    <citation type="journal article" date="2021" name="PeerJ">
        <title>Extensive microbial diversity within the chicken gut microbiome revealed by metagenomics and culture.</title>
        <authorList>
            <person name="Gilroy R."/>
            <person name="Ravi A."/>
            <person name="Getino M."/>
            <person name="Pursley I."/>
            <person name="Horton D.L."/>
            <person name="Alikhan N.F."/>
            <person name="Baker D."/>
            <person name="Gharbi K."/>
            <person name="Hall N."/>
            <person name="Watson M."/>
            <person name="Adriaenssens E.M."/>
            <person name="Foster-Nyarko E."/>
            <person name="Jarju S."/>
            <person name="Secka A."/>
            <person name="Antonio M."/>
            <person name="Oren A."/>
            <person name="Chaudhuri R.R."/>
            <person name="La Ragione R."/>
            <person name="Hildebrand F."/>
            <person name="Pallen M.J."/>
        </authorList>
    </citation>
    <scope>NUCLEOTIDE SEQUENCE</scope>
    <source>
        <strain evidence="12">CHK154-7741</strain>
    </source>
</reference>
<evidence type="ECO:0000256" key="1">
    <source>
        <dbReference type="ARBA" id="ARBA00003618"/>
    </source>
</evidence>
<evidence type="ECO:0000313" key="13">
    <source>
        <dbReference type="Proteomes" id="UP000886748"/>
    </source>
</evidence>
<dbReference type="AlphaFoldDB" id="A0A9D1SRS0"/>
<keyword evidence="7 9" id="KW-0234">DNA repair</keyword>
<dbReference type="Pfam" id="PF02463">
    <property type="entry name" value="SMC_N"/>
    <property type="match status" value="1"/>
</dbReference>
<comment type="caution">
    <text evidence="12">The sequence shown here is derived from an EMBL/GenBank/DDBJ whole genome shotgun (WGS) entry which is preliminary data.</text>
</comment>
<dbReference type="InterPro" id="IPR004604">
    <property type="entry name" value="DNA_recomb/repair_RecN"/>
</dbReference>
<keyword evidence="10" id="KW-0175">Coiled coil</keyword>
<name>A0A9D1SRS0_9CLOT</name>
<dbReference type="Gene3D" id="3.40.50.300">
    <property type="entry name" value="P-loop containing nucleotide triphosphate hydrolases"/>
    <property type="match status" value="2"/>
</dbReference>
<evidence type="ECO:0000256" key="3">
    <source>
        <dbReference type="ARBA" id="ARBA00021315"/>
    </source>
</evidence>
<evidence type="ECO:0000313" key="12">
    <source>
        <dbReference type="EMBL" id="HIU92769.1"/>
    </source>
</evidence>
<dbReference type="InterPro" id="IPR027417">
    <property type="entry name" value="P-loop_NTPase"/>
</dbReference>
<evidence type="ECO:0000256" key="9">
    <source>
        <dbReference type="PIRNR" id="PIRNR003128"/>
    </source>
</evidence>
<dbReference type="CDD" id="cd03241">
    <property type="entry name" value="ABC_RecN"/>
    <property type="match status" value="2"/>
</dbReference>
<evidence type="ECO:0000256" key="2">
    <source>
        <dbReference type="ARBA" id="ARBA00009441"/>
    </source>
</evidence>
<dbReference type="GO" id="GO:0043590">
    <property type="term" value="C:bacterial nucleoid"/>
    <property type="evidence" value="ECO:0007669"/>
    <property type="project" value="TreeGrafter"/>
</dbReference>
<evidence type="ECO:0000256" key="8">
    <source>
        <dbReference type="ARBA" id="ARBA00033408"/>
    </source>
</evidence>